<dbReference type="AlphaFoldDB" id="X0U009"/>
<name>X0U009_9ZZZZ</name>
<evidence type="ECO:0000259" key="1">
    <source>
        <dbReference type="Pfam" id="PF14574"/>
    </source>
</evidence>
<dbReference type="Gene3D" id="3.30.420.480">
    <property type="entry name" value="Domain of unknown function (DUF4445)"/>
    <property type="match status" value="1"/>
</dbReference>
<dbReference type="Pfam" id="PF17651">
    <property type="entry name" value="Raco_middle"/>
    <property type="match status" value="1"/>
</dbReference>
<reference evidence="3" key="1">
    <citation type="journal article" date="2014" name="Front. Microbiol.">
        <title>High frequency of phylogenetically diverse reductive dehalogenase-homologous genes in deep subseafloor sedimentary metagenomes.</title>
        <authorList>
            <person name="Kawai M."/>
            <person name="Futagami T."/>
            <person name="Toyoda A."/>
            <person name="Takaki Y."/>
            <person name="Nishi S."/>
            <person name="Hori S."/>
            <person name="Arai W."/>
            <person name="Tsubouchi T."/>
            <person name="Morono Y."/>
            <person name="Uchiyama I."/>
            <person name="Ito T."/>
            <person name="Fujiyama A."/>
            <person name="Inagaki F."/>
            <person name="Takami H."/>
        </authorList>
    </citation>
    <scope>NUCLEOTIDE SEQUENCE</scope>
    <source>
        <strain evidence="3">Expedition CK06-06</strain>
    </source>
</reference>
<evidence type="ECO:0008006" key="4">
    <source>
        <dbReference type="Google" id="ProtNLM"/>
    </source>
</evidence>
<dbReference type="EMBL" id="BARS01013033">
    <property type="protein sequence ID" value="GAF92716.1"/>
    <property type="molecule type" value="Genomic_DNA"/>
</dbReference>
<dbReference type="PANTHER" id="PTHR42895:SF1">
    <property type="entry name" value="IRON-SULFUR CLUSTER PROTEIN"/>
    <property type="match status" value="1"/>
</dbReference>
<protein>
    <recommendedName>
        <fullName evidence="4">RACo C-terminal domain-containing protein</fullName>
    </recommendedName>
</protein>
<dbReference type="InterPro" id="IPR052911">
    <property type="entry name" value="Corrinoid_activation_enz"/>
</dbReference>
<evidence type="ECO:0000259" key="2">
    <source>
        <dbReference type="Pfam" id="PF17651"/>
    </source>
</evidence>
<dbReference type="InterPro" id="IPR027980">
    <property type="entry name" value="RACo_C"/>
</dbReference>
<sequence length="178" mass="18011">VRCANSLIAQAAADAGVSPEDVFEATVVGNTCMHHLFLGLDPTNLAQAPYIPVMSAPLSAAPADVGLAINPHGNVHCLPVIAGFVGSDTVAVLALSQLTSREHPTLAIDIGTNGEVMLWSGERLLVTSCAAGPAFEGAQIEHGVRAAAGAIERVRLTNGDIQVSAIGDEPPSGICGSG</sequence>
<feature type="domain" description="RACo C-terminal" evidence="1">
    <location>
        <begin position="105"/>
        <end position="178"/>
    </location>
</feature>
<comment type="caution">
    <text evidence="3">The sequence shown here is derived from an EMBL/GenBank/DDBJ whole genome shotgun (WGS) entry which is preliminary data.</text>
</comment>
<evidence type="ECO:0000313" key="3">
    <source>
        <dbReference type="EMBL" id="GAF92716.1"/>
    </source>
</evidence>
<proteinExistence type="predicted"/>
<dbReference type="InterPro" id="IPR041414">
    <property type="entry name" value="Raco-like_middle"/>
</dbReference>
<dbReference type="Pfam" id="PF14574">
    <property type="entry name" value="RACo_C_ter"/>
    <property type="match status" value="1"/>
</dbReference>
<feature type="non-terminal residue" evidence="3">
    <location>
        <position position="178"/>
    </location>
</feature>
<dbReference type="InterPro" id="IPR042259">
    <property type="entry name" value="Raco-like_middle_sf"/>
</dbReference>
<organism evidence="3">
    <name type="scientific">marine sediment metagenome</name>
    <dbReference type="NCBI Taxonomy" id="412755"/>
    <lineage>
        <taxon>unclassified sequences</taxon>
        <taxon>metagenomes</taxon>
        <taxon>ecological metagenomes</taxon>
    </lineage>
</organism>
<dbReference type="PANTHER" id="PTHR42895">
    <property type="entry name" value="IRON-SULFUR CLUSTER-BINDING PROTEIN-RELATED"/>
    <property type="match status" value="1"/>
</dbReference>
<feature type="domain" description="RACo-like middle region" evidence="2">
    <location>
        <begin position="3"/>
        <end position="99"/>
    </location>
</feature>
<accession>X0U009</accession>
<gene>
    <name evidence="3" type="ORF">S01H1_22880</name>
</gene>
<feature type="non-terminal residue" evidence="3">
    <location>
        <position position="1"/>
    </location>
</feature>